<dbReference type="Pfam" id="PF03466">
    <property type="entry name" value="LysR_substrate"/>
    <property type="match status" value="1"/>
</dbReference>
<dbReference type="Gene3D" id="3.40.190.290">
    <property type="match status" value="1"/>
</dbReference>
<reference evidence="6 7" key="1">
    <citation type="submission" date="2016-12" db="EMBL/GenBank/DDBJ databases">
        <title>Domibacillus sp. SAB 38T whole genome sequencing.</title>
        <authorList>
            <person name="Verma A."/>
            <person name="Ojha A.K."/>
            <person name="Krishnamurthi S."/>
        </authorList>
    </citation>
    <scope>NUCLEOTIDE SEQUENCE [LARGE SCALE GENOMIC DNA]</scope>
    <source>
        <strain evidence="6 7">SAB 38</strain>
    </source>
</reference>
<dbReference type="OrthoDB" id="9803735at2"/>
<gene>
    <name evidence="6" type="ORF">BTO28_07590</name>
</gene>
<organism evidence="6 7">
    <name type="scientific">Domibacillus epiphyticus</name>
    <dbReference type="NCBI Taxonomy" id="1714355"/>
    <lineage>
        <taxon>Bacteria</taxon>
        <taxon>Bacillati</taxon>
        <taxon>Bacillota</taxon>
        <taxon>Bacilli</taxon>
        <taxon>Bacillales</taxon>
        <taxon>Bacillaceae</taxon>
        <taxon>Domibacillus</taxon>
    </lineage>
</organism>
<dbReference type="PANTHER" id="PTHR30126">
    <property type="entry name" value="HTH-TYPE TRANSCRIPTIONAL REGULATOR"/>
    <property type="match status" value="1"/>
</dbReference>
<protein>
    <submittedName>
        <fullName evidence="6">LysR family transcriptional regulator</fullName>
    </submittedName>
</protein>
<dbReference type="PRINTS" id="PR00039">
    <property type="entry name" value="HTHLYSR"/>
</dbReference>
<keyword evidence="7" id="KW-1185">Reference proteome</keyword>
<dbReference type="STRING" id="1714355.BTO28_07590"/>
<name>A0A1V2A937_9BACI</name>
<keyword evidence="3" id="KW-0238">DNA-binding</keyword>
<dbReference type="PANTHER" id="PTHR30126:SF40">
    <property type="entry name" value="HTH-TYPE TRANSCRIPTIONAL REGULATOR GLTR"/>
    <property type="match status" value="1"/>
</dbReference>
<dbReference type="CDD" id="cd08442">
    <property type="entry name" value="PBP2_YofA_SoxR_like"/>
    <property type="match status" value="1"/>
</dbReference>
<evidence type="ECO:0000313" key="7">
    <source>
        <dbReference type="Proteomes" id="UP000188613"/>
    </source>
</evidence>
<accession>A0A1V2A937</accession>
<dbReference type="SUPFAM" id="SSF46785">
    <property type="entry name" value="Winged helix' DNA-binding domain"/>
    <property type="match status" value="1"/>
</dbReference>
<evidence type="ECO:0000313" key="6">
    <source>
        <dbReference type="EMBL" id="OMP67372.1"/>
    </source>
</evidence>
<dbReference type="InterPro" id="IPR036388">
    <property type="entry name" value="WH-like_DNA-bd_sf"/>
</dbReference>
<dbReference type="RefSeq" id="WP_076764941.1">
    <property type="nucleotide sequence ID" value="NZ_MSFI01000010.1"/>
</dbReference>
<comment type="similarity">
    <text evidence="1">Belongs to the LysR transcriptional regulatory family.</text>
</comment>
<dbReference type="PROSITE" id="PS50931">
    <property type="entry name" value="HTH_LYSR"/>
    <property type="match status" value="1"/>
</dbReference>
<keyword evidence="2" id="KW-0805">Transcription regulation</keyword>
<proteinExistence type="inferred from homology"/>
<dbReference type="SUPFAM" id="SSF53850">
    <property type="entry name" value="Periplasmic binding protein-like II"/>
    <property type="match status" value="1"/>
</dbReference>
<dbReference type="Gene3D" id="1.10.10.10">
    <property type="entry name" value="Winged helix-like DNA-binding domain superfamily/Winged helix DNA-binding domain"/>
    <property type="match status" value="1"/>
</dbReference>
<evidence type="ECO:0000259" key="5">
    <source>
        <dbReference type="PROSITE" id="PS50931"/>
    </source>
</evidence>
<feature type="domain" description="HTH lysR-type" evidence="5">
    <location>
        <begin position="1"/>
        <end position="58"/>
    </location>
</feature>
<evidence type="ECO:0000256" key="3">
    <source>
        <dbReference type="ARBA" id="ARBA00023125"/>
    </source>
</evidence>
<dbReference type="Pfam" id="PF00126">
    <property type="entry name" value="HTH_1"/>
    <property type="match status" value="1"/>
</dbReference>
<evidence type="ECO:0000256" key="2">
    <source>
        <dbReference type="ARBA" id="ARBA00023015"/>
    </source>
</evidence>
<dbReference type="InterPro" id="IPR005119">
    <property type="entry name" value="LysR_subst-bd"/>
</dbReference>
<evidence type="ECO:0000256" key="4">
    <source>
        <dbReference type="ARBA" id="ARBA00023163"/>
    </source>
</evidence>
<sequence>MDLQALKVFQSVAEMGSISRAARELNYAQSNITTKIQLLETHLQTQLFYRHNRGITLTSKGKTLLAYAEKIFHLIEETNKVLKDDDQTPNGPLYIGSMETTAAVRLPSLLSKYHHEYPDVDLTLKTGPTEQNIQGILQYELDGAFVAGPIDHPELIQRTVIEEELVLITDTAHPALSSIKDIQNRTLLVFRSGCSYRAKLEQWLHQEGVIPNKIMEFGTLEAILGCVSAGLGISLLPLSVIEKHVYYGEIKYHSIPGPYAIVQTVFVYRKDTLMTTAFIRFMDMFTEVNNLSGPTITV</sequence>
<dbReference type="Proteomes" id="UP000188613">
    <property type="component" value="Unassembled WGS sequence"/>
</dbReference>
<dbReference type="FunFam" id="1.10.10.10:FF:000001">
    <property type="entry name" value="LysR family transcriptional regulator"/>
    <property type="match status" value="1"/>
</dbReference>
<dbReference type="InterPro" id="IPR000847">
    <property type="entry name" value="LysR_HTH_N"/>
</dbReference>
<dbReference type="EMBL" id="MSFI01000010">
    <property type="protein sequence ID" value="OMP67372.1"/>
    <property type="molecule type" value="Genomic_DNA"/>
</dbReference>
<comment type="caution">
    <text evidence="6">The sequence shown here is derived from an EMBL/GenBank/DDBJ whole genome shotgun (WGS) entry which is preliminary data.</text>
</comment>
<dbReference type="GO" id="GO:0003700">
    <property type="term" value="F:DNA-binding transcription factor activity"/>
    <property type="evidence" value="ECO:0007669"/>
    <property type="project" value="InterPro"/>
</dbReference>
<keyword evidence="4" id="KW-0804">Transcription</keyword>
<dbReference type="InterPro" id="IPR036390">
    <property type="entry name" value="WH_DNA-bd_sf"/>
</dbReference>
<dbReference type="AlphaFoldDB" id="A0A1V2A937"/>
<dbReference type="GO" id="GO:0000976">
    <property type="term" value="F:transcription cis-regulatory region binding"/>
    <property type="evidence" value="ECO:0007669"/>
    <property type="project" value="TreeGrafter"/>
</dbReference>
<evidence type="ECO:0000256" key="1">
    <source>
        <dbReference type="ARBA" id="ARBA00009437"/>
    </source>
</evidence>